<dbReference type="Gene3D" id="3.30.2310.20">
    <property type="entry name" value="RelE-like"/>
    <property type="match status" value="1"/>
</dbReference>
<dbReference type="AlphaFoldDB" id="A0A098BLX5"/>
<evidence type="ECO:0000313" key="4">
    <source>
        <dbReference type="EMBL" id="CDZ89688.1"/>
    </source>
</evidence>
<evidence type="ECO:0000256" key="1">
    <source>
        <dbReference type="ARBA" id="ARBA00006226"/>
    </source>
</evidence>
<dbReference type="Pfam" id="PF05016">
    <property type="entry name" value="ParE_toxin"/>
    <property type="match status" value="1"/>
</dbReference>
<feature type="compositionally biased region" description="Polar residues" evidence="3">
    <location>
        <begin position="72"/>
        <end position="82"/>
    </location>
</feature>
<comment type="similarity">
    <text evidence="1">Belongs to the RelE toxin family.</text>
</comment>
<accession>A0A098BLX5</accession>
<feature type="region of interest" description="Disordered" evidence="3">
    <location>
        <begin position="65"/>
        <end position="84"/>
    </location>
</feature>
<keyword evidence="2" id="KW-1277">Toxin-antitoxin system</keyword>
<proteinExistence type="inferred from homology"/>
<dbReference type="Proteomes" id="UP000042997">
    <property type="component" value="Unassembled WGS sequence"/>
</dbReference>
<evidence type="ECO:0000313" key="5">
    <source>
        <dbReference type="Proteomes" id="UP000042997"/>
    </source>
</evidence>
<organism evidence="4 5">
    <name type="scientific">Rhodococcus ruber</name>
    <dbReference type="NCBI Taxonomy" id="1830"/>
    <lineage>
        <taxon>Bacteria</taxon>
        <taxon>Bacillati</taxon>
        <taxon>Actinomycetota</taxon>
        <taxon>Actinomycetes</taxon>
        <taxon>Mycobacteriales</taxon>
        <taxon>Nocardiaceae</taxon>
        <taxon>Rhodococcus</taxon>
    </lineage>
</organism>
<dbReference type="SUPFAM" id="SSF143011">
    <property type="entry name" value="RelE-like"/>
    <property type="match status" value="1"/>
</dbReference>
<protein>
    <recommendedName>
        <fullName evidence="6">Type II toxin-antitoxin system RelE/ParE family toxin</fullName>
    </recommendedName>
</protein>
<dbReference type="EMBL" id="CCSD01000066">
    <property type="protein sequence ID" value="CDZ89688.1"/>
    <property type="molecule type" value="Genomic_DNA"/>
</dbReference>
<dbReference type="InterPro" id="IPR007712">
    <property type="entry name" value="RelE/ParE_toxin"/>
</dbReference>
<sequence>MLSVIIACTRCPRTTMRSRAWEAYSSADHTFGAGRSATFGRRSTACQRGTPDRKRSPVVVGSCGVYPHSGHPPSSTKVQSRVSGSAGSGAMSIAPWCRCTGSSGSGALSRLPGRIVRVVVEFLSGPRAENPHRMSKPLRYELEGLRSARRGDYRILLRVDDEHRVLLIVGVDPAPTSTDPEAAERVLRLGYARLQRSVQITPDVAVAVARVRRRRGHDAGFAESSIVRGCNSARGFLSAPAEVHGLRRSVTRTAAQGTGKHGIRVGRLYMVARRVQTTPA</sequence>
<gene>
    <name evidence="4" type="ORF">RHRU231_540035</name>
</gene>
<reference evidence="4 5" key="1">
    <citation type="journal article" date="2014" name="Genome Announc.">
        <title>Draft Genome Sequence of Propane- and Butane-Oxidizing Actinobacterium Rhodococcus ruber IEGM 231.</title>
        <authorList>
            <person name="Ivshina I.B."/>
            <person name="Kuyukina M.S."/>
            <person name="Krivoruchko A.V."/>
            <person name="Barbe V."/>
            <person name="Fischer C."/>
        </authorList>
    </citation>
    <scope>NUCLEOTIDE SEQUENCE [LARGE SCALE GENOMIC DNA]</scope>
</reference>
<name>A0A098BLX5_9NOCA</name>
<dbReference type="PANTHER" id="PTHR35601">
    <property type="entry name" value="TOXIN RELE"/>
    <property type="match status" value="1"/>
</dbReference>
<evidence type="ECO:0008006" key="6">
    <source>
        <dbReference type="Google" id="ProtNLM"/>
    </source>
</evidence>
<evidence type="ECO:0000256" key="3">
    <source>
        <dbReference type="SAM" id="MobiDB-lite"/>
    </source>
</evidence>
<evidence type="ECO:0000256" key="2">
    <source>
        <dbReference type="ARBA" id="ARBA00022649"/>
    </source>
</evidence>
<dbReference type="PANTHER" id="PTHR35601:SF1">
    <property type="entry name" value="TOXIN RELE"/>
    <property type="match status" value="1"/>
</dbReference>
<dbReference type="InterPro" id="IPR035093">
    <property type="entry name" value="RelE/ParE_toxin_dom_sf"/>
</dbReference>